<evidence type="ECO:0000313" key="2">
    <source>
        <dbReference type="EMBL" id="KAJ8894168.1"/>
    </source>
</evidence>
<gene>
    <name evidence="2" type="ORF">PR048_006778</name>
</gene>
<reference evidence="2 3" key="1">
    <citation type="submission" date="2023-02" db="EMBL/GenBank/DDBJ databases">
        <title>LHISI_Scaffold_Assembly.</title>
        <authorList>
            <person name="Stuart O.P."/>
            <person name="Cleave R."/>
            <person name="Magrath M.J.L."/>
            <person name="Mikheyev A.S."/>
        </authorList>
    </citation>
    <scope>NUCLEOTIDE SEQUENCE [LARGE SCALE GENOMIC DNA]</scope>
    <source>
        <strain evidence="2">Daus_M_001</strain>
        <tissue evidence="2">Leg muscle</tissue>
    </source>
</reference>
<dbReference type="Proteomes" id="UP001159363">
    <property type="component" value="Chromosome 2"/>
</dbReference>
<feature type="compositionally biased region" description="Basic residues" evidence="1">
    <location>
        <begin position="227"/>
        <end position="243"/>
    </location>
</feature>
<accession>A0ABQ9IBW2</accession>
<feature type="region of interest" description="Disordered" evidence="1">
    <location>
        <begin position="206"/>
        <end position="252"/>
    </location>
</feature>
<feature type="compositionally biased region" description="Basic and acidic residues" evidence="1">
    <location>
        <begin position="207"/>
        <end position="226"/>
    </location>
</feature>
<comment type="caution">
    <text evidence="2">The sequence shown here is derived from an EMBL/GenBank/DDBJ whole genome shotgun (WGS) entry which is preliminary data.</text>
</comment>
<sequence length="571" mass="63358">MTNPFPEDRSFCPVRTHSHADMAPFDVDEACWHLLSPLSMEQRRNERAGNTGDPRVNPPTNSIVRLDFQLLYPRYEEVVNPPLLKLKYRRVYTRPASVGTTGVSPAVDGPETLDARGSCRMNIHGTEVEPRRADVWFRLSCGAGCSDQESGGSLPARRRGHASRSGLRRLRSVLQQQSLGGGGGGGGGGLPLLVGVVPPLHLAAAEQQEHQARRERDAGHDAEHRPPPRRRRQLRQAHTHTHSHSSISRLELAASQAGQSSIHSRHYRLLIGCCDQARPPYRTGKHSLMILLPACYWLTVERGVAKQLPSNQNSRRKEQVFAVYLATDDASRLRKTLDFSWEVKLSYLDLLPEFPGRKTKIRNPVRKFSRLNYRSEVYYGVASECKGGENGRSPRNQRHDSRMQKSGSDPAWDSNLVHLVGRRARAAPSEDGVLPRVDGKAQRLEEVSPHLLCAVPLNSHANLRGGALQGLSTHCDFPNIIVRCDFSYSDEGYDAPTLRRGRTEQCSSNKELTSERRISRGRTRPGEAKTSANVRNVGGHRHASEAISDNKNNKKSYAGVGEEGLASPADV</sequence>
<feature type="region of interest" description="Disordered" evidence="1">
    <location>
        <begin position="502"/>
        <end position="571"/>
    </location>
</feature>
<evidence type="ECO:0000313" key="3">
    <source>
        <dbReference type="Proteomes" id="UP001159363"/>
    </source>
</evidence>
<dbReference type="EMBL" id="JARBHB010000002">
    <property type="protein sequence ID" value="KAJ8894168.1"/>
    <property type="molecule type" value="Genomic_DNA"/>
</dbReference>
<organism evidence="2 3">
    <name type="scientific">Dryococelus australis</name>
    <dbReference type="NCBI Taxonomy" id="614101"/>
    <lineage>
        <taxon>Eukaryota</taxon>
        <taxon>Metazoa</taxon>
        <taxon>Ecdysozoa</taxon>
        <taxon>Arthropoda</taxon>
        <taxon>Hexapoda</taxon>
        <taxon>Insecta</taxon>
        <taxon>Pterygota</taxon>
        <taxon>Neoptera</taxon>
        <taxon>Polyneoptera</taxon>
        <taxon>Phasmatodea</taxon>
        <taxon>Verophasmatodea</taxon>
        <taxon>Anareolatae</taxon>
        <taxon>Phasmatidae</taxon>
        <taxon>Eurycanthinae</taxon>
        <taxon>Dryococelus</taxon>
    </lineage>
</organism>
<feature type="compositionally biased region" description="Basic residues" evidence="1">
    <location>
        <begin position="156"/>
        <end position="166"/>
    </location>
</feature>
<keyword evidence="3" id="KW-1185">Reference proteome</keyword>
<name>A0ABQ9IBW2_9NEOP</name>
<feature type="region of interest" description="Disordered" evidence="1">
    <location>
        <begin position="146"/>
        <end position="166"/>
    </location>
</feature>
<proteinExistence type="predicted"/>
<protein>
    <submittedName>
        <fullName evidence="2">Uncharacterized protein</fullName>
    </submittedName>
</protein>
<evidence type="ECO:0000256" key="1">
    <source>
        <dbReference type="SAM" id="MobiDB-lite"/>
    </source>
</evidence>
<feature type="region of interest" description="Disordered" evidence="1">
    <location>
        <begin position="387"/>
        <end position="410"/>
    </location>
</feature>